<evidence type="ECO:0000256" key="1">
    <source>
        <dbReference type="ARBA" id="ARBA00004651"/>
    </source>
</evidence>
<comment type="caution">
    <text evidence="11">The sequence shown here is derived from an EMBL/GenBank/DDBJ whole genome shotgun (WGS) entry which is preliminary data.</text>
</comment>
<name>A0A0S7XVS1_UNCSA</name>
<feature type="transmembrane region" description="Helical" evidence="9">
    <location>
        <begin position="9"/>
        <end position="30"/>
    </location>
</feature>
<feature type="transmembrane region" description="Helical" evidence="9">
    <location>
        <begin position="182"/>
        <end position="207"/>
    </location>
</feature>
<dbReference type="SUPFAM" id="SSF161098">
    <property type="entry name" value="MetI-like"/>
    <property type="match status" value="1"/>
</dbReference>
<dbReference type="Gene3D" id="1.10.3720.10">
    <property type="entry name" value="MetI-like"/>
    <property type="match status" value="1"/>
</dbReference>
<dbReference type="CDD" id="cd06261">
    <property type="entry name" value="TM_PBP2"/>
    <property type="match status" value="1"/>
</dbReference>
<dbReference type="InterPro" id="IPR035906">
    <property type="entry name" value="MetI-like_sf"/>
</dbReference>
<dbReference type="GO" id="GO:0042956">
    <property type="term" value="P:maltodextrin transmembrane transport"/>
    <property type="evidence" value="ECO:0007669"/>
    <property type="project" value="TreeGrafter"/>
</dbReference>
<keyword evidence="6 9" id="KW-0812">Transmembrane</keyword>
<evidence type="ECO:0000259" key="10">
    <source>
        <dbReference type="PROSITE" id="PS50928"/>
    </source>
</evidence>
<comment type="similarity">
    <text evidence="2">Belongs to the binding-protein-dependent transport system permease family. MalFG subfamily.</text>
</comment>
<gene>
    <name evidence="11" type="ORF">AMJ44_08460</name>
</gene>
<dbReference type="PANTHER" id="PTHR32243">
    <property type="entry name" value="MALTOSE TRANSPORT SYSTEM PERMEASE-RELATED"/>
    <property type="match status" value="1"/>
</dbReference>
<sequence>MKKYLFRKILIHAFLIFWVTITIYPILWVVKISFSPGKSLVTTSLSLIPEQFTWSNFHTVIFEMPFFRWFMNSAICAAGTTTLGVFLACTAAYAYSRFKFPGRREGMMTFLITQMFPGTLMIIPQFILISKLGLLNRLFGLILIYSTTAIPFCIWILKGYFDTIPLDLEESALIDGASRNQAFWYVIIPLARPAIAITALFSFMTAWNEYILAATFMETEFKYTLPVGLRMMVGEFASDWGLFAAASLLISIPVVALFMSLQKYLISGLTAGAVKG</sequence>
<dbReference type="PROSITE" id="PS50928">
    <property type="entry name" value="ABC_TM1"/>
    <property type="match status" value="1"/>
</dbReference>
<comment type="subcellular location">
    <subcellularLocation>
        <location evidence="1 9">Cell membrane</location>
        <topology evidence="1 9">Multi-pass membrane protein</topology>
    </subcellularLocation>
</comment>
<dbReference type="Proteomes" id="UP000051861">
    <property type="component" value="Unassembled WGS sequence"/>
</dbReference>
<proteinExistence type="inferred from homology"/>
<keyword evidence="7 9" id="KW-1133">Transmembrane helix</keyword>
<evidence type="ECO:0000313" key="11">
    <source>
        <dbReference type="EMBL" id="KPJ66371.1"/>
    </source>
</evidence>
<dbReference type="AlphaFoldDB" id="A0A0S7XVS1"/>
<evidence type="ECO:0000256" key="7">
    <source>
        <dbReference type="ARBA" id="ARBA00022989"/>
    </source>
</evidence>
<dbReference type="InterPro" id="IPR000515">
    <property type="entry name" value="MetI-like"/>
</dbReference>
<accession>A0A0S7XVS1</accession>
<dbReference type="GO" id="GO:0015423">
    <property type="term" value="F:ABC-type maltose transporter activity"/>
    <property type="evidence" value="ECO:0007669"/>
    <property type="project" value="TreeGrafter"/>
</dbReference>
<dbReference type="PATRIC" id="fig|1703775.3.peg.3323"/>
<evidence type="ECO:0000313" key="12">
    <source>
        <dbReference type="Proteomes" id="UP000051861"/>
    </source>
</evidence>
<dbReference type="EMBL" id="LIZX01000082">
    <property type="protein sequence ID" value="KPJ66371.1"/>
    <property type="molecule type" value="Genomic_DNA"/>
</dbReference>
<keyword evidence="3 9" id="KW-0813">Transport</keyword>
<evidence type="ECO:0000256" key="4">
    <source>
        <dbReference type="ARBA" id="ARBA00022475"/>
    </source>
</evidence>
<keyword evidence="8 9" id="KW-0472">Membrane</keyword>
<dbReference type="Pfam" id="PF00528">
    <property type="entry name" value="BPD_transp_1"/>
    <property type="match status" value="1"/>
</dbReference>
<keyword evidence="4" id="KW-1003">Cell membrane</keyword>
<feature type="transmembrane region" description="Helical" evidence="9">
    <location>
        <begin position="69"/>
        <end position="95"/>
    </location>
</feature>
<evidence type="ECO:0000256" key="5">
    <source>
        <dbReference type="ARBA" id="ARBA00022597"/>
    </source>
</evidence>
<dbReference type="GO" id="GO:0005886">
    <property type="term" value="C:plasma membrane"/>
    <property type="evidence" value="ECO:0007669"/>
    <property type="project" value="UniProtKB-SubCell"/>
</dbReference>
<feature type="transmembrane region" description="Helical" evidence="9">
    <location>
        <begin position="240"/>
        <end position="261"/>
    </location>
</feature>
<evidence type="ECO:0000256" key="6">
    <source>
        <dbReference type="ARBA" id="ARBA00022692"/>
    </source>
</evidence>
<evidence type="ECO:0000256" key="2">
    <source>
        <dbReference type="ARBA" id="ARBA00009047"/>
    </source>
</evidence>
<dbReference type="PANTHER" id="PTHR32243:SF50">
    <property type="entry name" value="MALTOSE_MALTODEXTRIN TRANSPORT SYSTEM PERMEASE PROTEIN MALG"/>
    <property type="match status" value="1"/>
</dbReference>
<evidence type="ECO:0000256" key="9">
    <source>
        <dbReference type="RuleBase" id="RU363032"/>
    </source>
</evidence>
<evidence type="ECO:0000256" key="3">
    <source>
        <dbReference type="ARBA" id="ARBA00022448"/>
    </source>
</evidence>
<reference evidence="11 12" key="1">
    <citation type="journal article" date="2015" name="Microbiome">
        <title>Genomic resolution of linkages in carbon, nitrogen, and sulfur cycling among widespread estuary sediment bacteria.</title>
        <authorList>
            <person name="Baker B.J."/>
            <person name="Lazar C.S."/>
            <person name="Teske A.P."/>
            <person name="Dick G.J."/>
        </authorList>
    </citation>
    <scope>NUCLEOTIDE SEQUENCE [LARGE SCALE GENOMIC DNA]</scope>
    <source>
        <strain evidence="11">DG_54_3</strain>
    </source>
</reference>
<protein>
    <submittedName>
        <fullName evidence="11">ABC transporter</fullName>
    </submittedName>
</protein>
<evidence type="ECO:0000256" key="8">
    <source>
        <dbReference type="ARBA" id="ARBA00023136"/>
    </source>
</evidence>
<organism evidence="11 12">
    <name type="scientific">candidate division WOR-1 bacterium DG_54_3</name>
    <dbReference type="NCBI Taxonomy" id="1703775"/>
    <lineage>
        <taxon>Bacteria</taxon>
        <taxon>Bacillati</taxon>
        <taxon>Saganbacteria</taxon>
    </lineage>
</organism>
<feature type="transmembrane region" description="Helical" evidence="9">
    <location>
        <begin position="107"/>
        <end position="127"/>
    </location>
</feature>
<feature type="domain" description="ABC transmembrane type-1" evidence="10">
    <location>
        <begin position="70"/>
        <end position="261"/>
    </location>
</feature>
<keyword evidence="5" id="KW-0762">Sugar transport</keyword>
<feature type="transmembrane region" description="Helical" evidence="9">
    <location>
        <begin position="139"/>
        <end position="161"/>
    </location>
</feature>
<dbReference type="InterPro" id="IPR050901">
    <property type="entry name" value="BP-dep_ABC_trans_perm"/>
</dbReference>